<proteinExistence type="predicted"/>
<reference evidence="1" key="1">
    <citation type="journal article" date="2023" name="Mol. Phylogenet. Evol.">
        <title>Genome-scale phylogeny and comparative genomics of the fungal order Sordariales.</title>
        <authorList>
            <person name="Hensen N."/>
            <person name="Bonometti L."/>
            <person name="Westerberg I."/>
            <person name="Brannstrom I.O."/>
            <person name="Guillou S."/>
            <person name="Cros-Aarteil S."/>
            <person name="Calhoun S."/>
            <person name="Haridas S."/>
            <person name="Kuo A."/>
            <person name="Mondo S."/>
            <person name="Pangilinan J."/>
            <person name="Riley R."/>
            <person name="LaButti K."/>
            <person name="Andreopoulos B."/>
            <person name="Lipzen A."/>
            <person name="Chen C."/>
            <person name="Yan M."/>
            <person name="Daum C."/>
            <person name="Ng V."/>
            <person name="Clum A."/>
            <person name="Steindorff A."/>
            <person name="Ohm R.A."/>
            <person name="Martin F."/>
            <person name="Silar P."/>
            <person name="Natvig D.O."/>
            <person name="Lalanne C."/>
            <person name="Gautier V."/>
            <person name="Ament-Velasquez S.L."/>
            <person name="Kruys A."/>
            <person name="Hutchinson M.I."/>
            <person name="Powell A.J."/>
            <person name="Barry K."/>
            <person name="Miller A.N."/>
            <person name="Grigoriev I.V."/>
            <person name="Debuchy R."/>
            <person name="Gladieux P."/>
            <person name="Hiltunen Thoren M."/>
            <person name="Johannesson H."/>
        </authorList>
    </citation>
    <scope>NUCLEOTIDE SEQUENCE</scope>
    <source>
        <strain evidence="1">PSN293</strain>
    </source>
</reference>
<name>A0AAN6YBG3_9PEZI</name>
<organism evidence="1 2">
    <name type="scientific">Rhypophila decipiens</name>
    <dbReference type="NCBI Taxonomy" id="261697"/>
    <lineage>
        <taxon>Eukaryota</taxon>
        <taxon>Fungi</taxon>
        <taxon>Dikarya</taxon>
        <taxon>Ascomycota</taxon>
        <taxon>Pezizomycotina</taxon>
        <taxon>Sordariomycetes</taxon>
        <taxon>Sordariomycetidae</taxon>
        <taxon>Sordariales</taxon>
        <taxon>Naviculisporaceae</taxon>
        <taxon>Rhypophila</taxon>
    </lineage>
</organism>
<dbReference type="InterPro" id="IPR036412">
    <property type="entry name" value="HAD-like_sf"/>
</dbReference>
<dbReference type="Proteomes" id="UP001301769">
    <property type="component" value="Unassembled WGS sequence"/>
</dbReference>
<dbReference type="InterPro" id="IPR050849">
    <property type="entry name" value="HAD-like_hydrolase_phosphatase"/>
</dbReference>
<dbReference type="AlphaFoldDB" id="A0AAN6YBG3"/>
<dbReference type="PANTHER" id="PTHR28181:SF1">
    <property type="entry name" value="COLD TOLERANCE PROTEIN 1"/>
    <property type="match status" value="1"/>
</dbReference>
<keyword evidence="2" id="KW-1185">Reference proteome</keyword>
<sequence>MPPLLVVLDFDGTITQEDSLDALTRFAAHYNAAKEPAVVSESSLLDDWNISVIEPYLRDLAKFENEYTPTKQDRTTWEEEKTYLESLRTVEESSVERVEASPIFKGFGDDDYRRFGREAAAITADEGAEKSGQPTPTVRLRPGFNDFLLWWAAASQRSQQQQQRKLLGLVSVNWSRHFIEGVLGVADSEHVQRSHHTRRRDRTKAAAANKMNIDEIGQSAAEKDNATPPPVISKLVVDRVVELTLVANHITPEPRINGPPGWQKPLTTADDKQKAFEQLRGSLKHSSGLVVYMGDSKTDLLCLRDADLGLILADGPDQSSLFATLRRLGYQVPHVHQDIRPVTKYAWARDFTEILESKILSKLCG</sequence>
<protein>
    <submittedName>
        <fullName evidence="1">Uncharacterized protein</fullName>
    </submittedName>
</protein>
<dbReference type="InterPro" id="IPR023214">
    <property type="entry name" value="HAD_sf"/>
</dbReference>
<accession>A0AAN6YBG3</accession>
<dbReference type="SUPFAM" id="SSF56784">
    <property type="entry name" value="HAD-like"/>
    <property type="match status" value="1"/>
</dbReference>
<gene>
    <name evidence="1" type="ORF">QBC37DRAFT_483420</name>
</gene>
<dbReference type="EMBL" id="MU858117">
    <property type="protein sequence ID" value="KAK4212967.1"/>
    <property type="molecule type" value="Genomic_DNA"/>
</dbReference>
<reference evidence="1" key="2">
    <citation type="submission" date="2023-05" db="EMBL/GenBank/DDBJ databases">
        <authorList>
            <consortium name="Lawrence Berkeley National Laboratory"/>
            <person name="Steindorff A."/>
            <person name="Hensen N."/>
            <person name="Bonometti L."/>
            <person name="Westerberg I."/>
            <person name="Brannstrom I.O."/>
            <person name="Guillou S."/>
            <person name="Cros-Aarteil S."/>
            <person name="Calhoun S."/>
            <person name="Haridas S."/>
            <person name="Kuo A."/>
            <person name="Mondo S."/>
            <person name="Pangilinan J."/>
            <person name="Riley R."/>
            <person name="Labutti K."/>
            <person name="Andreopoulos B."/>
            <person name="Lipzen A."/>
            <person name="Chen C."/>
            <person name="Yanf M."/>
            <person name="Daum C."/>
            <person name="Ng V."/>
            <person name="Clum A."/>
            <person name="Ohm R."/>
            <person name="Martin F."/>
            <person name="Silar P."/>
            <person name="Natvig D."/>
            <person name="Lalanne C."/>
            <person name="Gautier V."/>
            <person name="Ament-Velasquez S.L."/>
            <person name="Kruys A."/>
            <person name="Hutchinson M.I."/>
            <person name="Powell A.J."/>
            <person name="Barry K."/>
            <person name="Miller A.N."/>
            <person name="Grigoriev I.V."/>
            <person name="Debuchy R."/>
            <person name="Gladieux P."/>
            <person name="Thoren M.H."/>
            <person name="Johannesson H."/>
        </authorList>
    </citation>
    <scope>NUCLEOTIDE SEQUENCE</scope>
    <source>
        <strain evidence="1">PSN293</strain>
    </source>
</reference>
<evidence type="ECO:0000313" key="1">
    <source>
        <dbReference type="EMBL" id="KAK4212967.1"/>
    </source>
</evidence>
<evidence type="ECO:0000313" key="2">
    <source>
        <dbReference type="Proteomes" id="UP001301769"/>
    </source>
</evidence>
<dbReference type="Gene3D" id="3.40.50.1000">
    <property type="entry name" value="HAD superfamily/HAD-like"/>
    <property type="match status" value="1"/>
</dbReference>
<dbReference type="PANTHER" id="PTHR28181">
    <property type="entry name" value="UPF0655 PROTEIN YCR015C"/>
    <property type="match status" value="1"/>
</dbReference>
<comment type="caution">
    <text evidence="1">The sequence shown here is derived from an EMBL/GenBank/DDBJ whole genome shotgun (WGS) entry which is preliminary data.</text>
</comment>